<proteinExistence type="predicted"/>
<dbReference type="EMBL" id="CM042037">
    <property type="protein sequence ID" value="KAI3742382.1"/>
    <property type="molecule type" value="Genomic_DNA"/>
</dbReference>
<reference evidence="1 2" key="2">
    <citation type="journal article" date="2022" name="Mol. Ecol. Resour.">
        <title>The genomes of chicory, endive, great burdock and yacon provide insights into Asteraceae paleo-polyploidization history and plant inulin production.</title>
        <authorList>
            <person name="Fan W."/>
            <person name="Wang S."/>
            <person name="Wang H."/>
            <person name="Wang A."/>
            <person name="Jiang F."/>
            <person name="Liu H."/>
            <person name="Zhao H."/>
            <person name="Xu D."/>
            <person name="Zhang Y."/>
        </authorList>
    </citation>
    <scope>NUCLEOTIDE SEQUENCE [LARGE SCALE GENOMIC DNA]</scope>
    <source>
        <strain evidence="2">cv. Yunnan</strain>
        <tissue evidence="1">Leaves</tissue>
    </source>
</reference>
<evidence type="ECO:0000313" key="2">
    <source>
        <dbReference type="Proteomes" id="UP001056120"/>
    </source>
</evidence>
<reference evidence="2" key="1">
    <citation type="journal article" date="2022" name="Mol. Ecol. Resour.">
        <title>The genomes of chicory, endive, great burdock and yacon provide insights into Asteraceae palaeo-polyploidization history and plant inulin production.</title>
        <authorList>
            <person name="Fan W."/>
            <person name="Wang S."/>
            <person name="Wang H."/>
            <person name="Wang A."/>
            <person name="Jiang F."/>
            <person name="Liu H."/>
            <person name="Zhao H."/>
            <person name="Xu D."/>
            <person name="Zhang Y."/>
        </authorList>
    </citation>
    <scope>NUCLEOTIDE SEQUENCE [LARGE SCALE GENOMIC DNA]</scope>
    <source>
        <strain evidence="2">cv. Yunnan</strain>
    </source>
</reference>
<gene>
    <name evidence="1" type="ORF">L1987_60062</name>
</gene>
<keyword evidence="2" id="KW-1185">Reference proteome</keyword>
<sequence>MTAGDSRFRLGGVRAAKGIRYLELTFHDRMVFQFNGYSRFMMASDFYFLSSIELGGAFRLPEIFETKVIENSVRVKEDANGYL</sequence>
<organism evidence="1 2">
    <name type="scientific">Smallanthus sonchifolius</name>
    <dbReference type="NCBI Taxonomy" id="185202"/>
    <lineage>
        <taxon>Eukaryota</taxon>
        <taxon>Viridiplantae</taxon>
        <taxon>Streptophyta</taxon>
        <taxon>Embryophyta</taxon>
        <taxon>Tracheophyta</taxon>
        <taxon>Spermatophyta</taxon>
        <taxon>Magnoliopsida</taxon>
        <taxon>eudicotyledons</taxon>
        <taxon>Gunneridae</taxon>
        <taxon>Pentapetalae</taxon>
        <taxon>asterids</taxon>
        <taxon>campanulids</taxon>
        <taxon>Asterales</taxon>
        <taxon>Asteraceae</taxon>
        <taxon>Asteroideae</taxon>
        <taxon>Heliantheae alliance</taxon>
        <taxon>Millerieae</taxon>
        <taxon>Smallanthus</taxon>
    </lineage>
</organism>
<comment type="caution">
    <text evidence="1">The sequence shown here is derived from an EMBL/GenBank/DDBJ whole genome shotgun (WGS) entry which is preliminary data.</text>
</comment>
<name>A0ACB9D733_9ASTR</name>
<dbReference type="Proteomes" id="UP001056120">
    <property type="component" value="Linkage Group LG20"/>
</dbReference>
<evidence type="ECO:0000313" key="1">
    <source>
        <dbReference type="EMBL" id="KAI3742382.1"/>
    </source>
</evidence>
<protein>
    <submittedName>
        <fullName evidence="1">Uncharacterized protein</fullName>
    </submittedName>
</protein>
<accession>A0ACB9D733</accession>